<organism evidence="1 2">
    <name type="scientific">Phialocephala subalpina</name>
    <dbReference type="NCBI Taxonomy" id="576137"/>
    <lineage>
        <taxon>Eukaryota</taxon>
        <taxon>Fungi</taxon>
        <taxon>Dikarya</taxon>
        <taxon>Ascomycota</taxon>
        <taxon>Pezizomycotina</taxon>
        <taxon>Leotiomycetes</taxon>
        <taxon>Helotiales</taxon>
        <taxon>Mollisiaceae</taxon>
        <taxon>Phialocephala</taxon>
        <taxon>Phialocephala fortinii species complex</taxon>
    </lineage>
</organism>
<dbReference type="STRING" id="576137.A0A1L7XQE8"/>
<proteinExistence type="predicted"/>
<dbReference type="PANTHER" id="PTHR36922:SF1">
    <property type="entry name" value="DUF1993 DOMAIN-CONTAINING PROTEIN"/>
    <property type="match status" value="1"/>
</dbReference>
<dbReference type="OrthoDB" id="3724345at2759"/>
<protein>
    <recommendedName>
        <fullName evidence="3">DUF1993 domain-containing protein</fullName>
    </recommendedName>
</protein>
<dbReference type="AlphaFoldDB" id="A0A1L7XQE8"/>
<reference evidence="1 2" key="1">
    <citation type="submission" date="2016-03" db="EMBL/GenBank/DDBJ databases">
        <authorList>
            <person name="Ploux O."/>
        </authorList>
    </citation>
    <scope>NUCLEOTIDE SEQUENCE [LARGE SCALE GENOMIC DNA]</scope>
    <source>
        <strain evidence="1 2">UAMH 11012</strain>
    </source>
</reference>
<dbReference type="PANTHER" id="PTHR36922">
    <property type="entry name" value="BLL2446 PROTEIN"/>
    <property type="match status" value="1"/>
</dbReference>
<sequence>MTVSLYEITIQVFIKELKTLSKLLNKGVAFTKEDGAKISEEKLVESRLIEDMGNLIYQIQRVSDTSKGLAQRIGGVEPVELKDEEKTFPDLFTRIQRTIEILETVKKADLDAAEEKEVILKTRSGEIKFTGKDYAIKFAIPNFYFHFVTAYALLRKEGVQVGKSDYLGRN</sequence>
<dbReference type="InterPro" id="IPR018531">
    <property type="entry name" value="DUF1993"/>
</dbReference>
<keyword evidence="2" id="KW-1185">Reference proteome</keyword>
<dbReference type="Gene3D" id="1.20.120.450">
    <property type="entry name" value="dinb family like domain"/>
    <property type="match status" value="1"/>
</dbReference>
<dbReference type="SUPFAM" id="SSF109854">
    <property type="entry name" value="DinB/YfiT-like putative metalloenzymes"/>
    <property type="match status" value="1"/>
</dbReference>
<evidence type="ECO:0000313" key="2">
    <source>
        <dbReference type="Proteomes" id="UP000184330"/>
    </source>
</evidence>
<gene>
    <name evidence="1" type="ORF">PAC_17087</name>
</gene>
<name>A0A1L7XQE8_9HELO</name>
<evidence type="ECO:0000313" key="1">
    <source>
        <dbReference type="EMBL" id="CZR67188.1"/>
    </source>
</evidence>
<accession>A0A1L7XQE8</accession>
<dbReference type="InterPro" id="IPR034660">
    <property type="entry name" value="DinB/YfiT-like"/>
</dbReference>
<dbReference type="Proteomes" id="UP000184330">
    <property type="component" value="Unassembled WGS sequence"/>
</dbReference>
<dbReference type="EMBL" id="FJOG01000042">
    <property type="protein sequence ID" value="CZR67188.1"/>
    <property type="molecule type" value="Genomic_DNA"/>
</dbReference>
<dbReference type="Pfam" id="PF09351">
    <property type="entry name" value="DUF1993"/>
    <property type="match status" value="1"/>
</dbReference>
<evidence type="ECO:0008006" key="3">
    <source>
        <dbReference type="Google" id="ProtNLM"/>
    </source>
</evidence>